<evidence type="ECO:0000259" key="2">
    <source>
        <dbReference type="Pfam" id="PF26355"/>
    </source>
</evidence>
<evidence type="ECO:0000313" key="4">
    <source>
        <dbReference type="Proteomes" id="UP000441797"/>
    </source>
</evidence>
<dbReference type="Gene3D" id="3.40.50.300">
    <property type="entry name" value="P-loop containing nucleotide triphosphate hydrolases"/>
    <property type="match status" value="1"/>
</dbReference>
<dbReference type="EMBL" id="NAPY01000005">
    <property type="protein sequence ID" value="MUL35719.1"/>
    <property type="molecule type" value="Genomic_DNA"/>
</dbReference>
<dbReference type="InterPro" id="IPR002182">
    <property type="entry name" value="NB-ARC"/>
</dbReference>
<dbReference type="Pfam" id="PF26355">
    <property type="entry name" value="HTH_VMAP-M9"/>
    <property type="match status" value="1"/>
</dbReference>
<dbReference type="PRINTS" id="PR00364">
    <property type="entry name" value="DISEASERSIST"/>
</dbReference>
<dbReference type="PANTHER" id="PTHR36766">
    <property type="entry name" value="PLANT BROAD-SPECTRUM MILDEW RESISTANCE PROTEIN RPW8"/>
    <property type="match status" value="1"/>
</dbReference>
<dbReference type="AlphaFoldDB" id="A0A6N8FS95"/>
<comment type="caution">
    <text evidence="3">The sequence shown here is derived from an EMBL/GenBank/DDBJ whole genome shotgun (WGS) entry which is preliminary data.</text>
</comment>
<dbReference type="Pfam" id="PF00931">
    <property type="entry name" value="NB-ARC"/>
    <property type="match status" value="1"/>
</dbReference>
<evidence type="ECO:0000313" key="3">
    <source>
        <dbReference type="EMBL" id="MUL35719.1"/>
    </source>
</evidence>
<dbReference type="InterPro" id="IPR058651">
    <property type="entry name" value="HTH_VMAP-M9"/>
</dbReference>
<dbReference type="Proteomes" id="UP000441797">
    <property type="component" value="Unassembled WGS sequence"/>
</dbReference>
<dbReference type="GO" id="GO:0043531">
    <property type="term" value="F:ADP binding"/>
    <property type="evidence" value="ECO:0007669"/>
    <property type="project" value="InterPro"/>
</dbReference>
<reference evidence="3 4" key="1">
    <citation type="journal article" date="2019" name="Front. Microbiol.">
        <title>Genomic Features for Desiccation Tolerance and Sugar Biosynthesis in the Extremophile Gloeocapsopsis sp. UTEX B3054.</title>
        <authorList>
            <person name="Urrejola C."/>
            <person name="Alcorta J."/>
            <person name="Salas L."/>
            <person name="Vasquez M."/>
            <person name="Polz M.F."/>
            <person name="Vicuna R."/>
            <person name="Diez B."/>
        </authorList>
    </citation>
    <scope>NUCLEOTIDE SEQUENCE [LARGE SCALE GENOMIC DNA]</scope>
    <source>
        <strain evidence="3 4">1H9</strain>
    </source>
</reference>
<protein>
    <submittedName>
        <fullName evidence="3">Uncharacterized protein</fullName>
    </submittedName>
</protein>
<name>A0A6N8FS95_9CHRO</name>
<gene>
    <name evidence="3" type="ORF">BWI75_04975</name>
</gene>
<feature type="domain" description="vWA-MoxR associated protein N-terminal HTH" evidence="2">
    <location>
        <begin position="7"/>
        <end position="81"/>
    </location>
</feature>
<sequence>MNISVERALEIVEQQFKLDLTEVQEMVFRQTWEGRSYQEIAKNSGYQFSYIRDIGYRLWQLLSTAFEQKVTKNNIQRILKHYILSTEAAQINGSKSVYLPEKIQDNMPSSYQTKITLQSKDRKEALDISAFFDRETEVATLKQWISERCRLITILGLQGVGKTTLAAIVTEQVQQEFQYLIWRSLPNALSVNDLLTEIMLSLCQDQEVNLPKSLDGLISCLMQYLHKYRCLLVLDSYESVLQKKGRAGHYSYDYEGYGQFLQRVAVERHQSCVIIVTQEKPIGIAAIESDYLPVRSLHLKGLSQEAAKQILKAKNLIFTEAEGSELVNSYSGNPLLLSFAAVSIQSLFGGDVSRFLLQKTFVFGGIWDVIEQQFNCLSVVEKLLMYWLSTNDDWTLLWTCQDSLQFSPRELLEALQSLQQRALIDIDSFCFTQPVVTKEYMAESIKHRKRETIALVKAS</sequence>
<accession>A0A6N8FS95</accession>
<dbReference type="SUPFAM" id="SSF52540">
    <property type="entry name" value="P-loop containing nucleoside triphosphate hydrolases"/>
    <property type="match status" value="1"/>
</dbReference>
<dbReference type="PANTHER" id="PTHR36766:SF70">
    <property type="entry name" value="DISEASE RESISTANCE PROTEIN RGA4"/>
    <property type="match status" value="1"/>
</dbReference>
<dbReference type="InterPro" id="IPR027417">
    <property type="entry name" value="P-loop_NTPase"/>
</dbReference>
<dbReference type="OrthoDB" id="441260at2"/>
<feature type="domain" description="NB-ARC" evidence="1">
    <location>
        <begin position="135"/>
        <end position="235"/>
    </location>
</feature>
<proteinExistence type="predicted"/>
<evidence type="ECO:0000259" key="1">
    <source>
        <dbReference type="Pfam" id="PF00931"/>
    </source>
</evidence>
<dbReference type="RefSeq" id="WP_105219070.1">
    <property type="nucleotide sequence ID" value="NZ_CAWNSU010000030.1"/>
</dbReference>
<keyword evidence="4" id="KW-1185">Reference proteome</keyword>
<organism evidence="3 4">
    <name type="scientific">Gloeocapsopsis dulcis AAB1 = 1H9</name>
    <dbReference type="NCBI Taxonomy" id="1433147"/>
    <lineage>
        <taxon>Bacteria</taxon>
        <taxon>Bacillati</taxon>
        <taxon>Cyanobacteriota</taxon>
        <taxon>Cyanophyceae</taxon>
        <taxon>Oscillatoriophycideae</taxon>
        <taxon>Chroococcales</taxon>
        <taxon>Chroococcaceae</taxon>
        <taxon>Gloeocapsopsis</taxon>
        <taxon>Gloeocapsopsis dulcis</taxon>
    </lineage>
</organism>